<keyword evidence="4" id="KW-0297">G-protein coupled receptor</keyword>
<keyword evidence="3 8" id="KW-1133">Transmembrane helix</keyword>
<evidence type="ECO:0000256" key="1">
    <source>
        <dbReference type="ARBA" id="ARBA00004141"/>
    </source>
</evidence>
<dbReference type="SUPFAM" id="SSF81321">
    <property type="entry name" value="Family A G protein-coupled receptor-like"/>
    <property type="match status" value="1"/>
</dbReference>
<dbReference type="AlphaFoldDB" id="A0A815KR73"/>
<feature type="transmembrane region" description="Helical" evidence="8">
    <location>
        <begin position="46"/>
        <end position="67"/>
    </location>
</feature>
<organism evidence="11 12">
    <name type="scientific">Adineta steineri</name>
    <dbReference type="NCBI Taxonomy" id="433720"/>
    <lineage>
        <taxon>Eukaryota</taxon>
        <taxon>Metazoa</taxon>
        <taxon>Spiralia</taxon>
        <taxon>Gnathifera</taxon>
        <taxon>Rotifera</taxon>
        <taxon>Eurotatoria</taxon>
        <taxon>Bdelloidea</taxon>
        <taxon>Adinetida</taxon>
        <taxon>Adinetidae</taxon>
        <taxon>Adineta</taxon>
    </lineage>
</organism>
<evidence type="ECO:0000256" key="3">
    <source>
        <dbReference type="ARBA" id="ARBA00022989"/>
    </source>
</evidence>
<proteinExistence type="predicted"/>
<evidence type="ECO:0000313" key="10">
    <source>
        <dbReference type="EMBL" id="CAF1172621.1"/>
    </source>
</evidence>
<dbReference type="PROSITE" id="PS50262">
    <property type="entry name" value="G_PROTEIN_RECEP_F1_2"/>
    <property type="match status" value="1"/>
</dbReference>
<evidence type="ECO:0000313" key="11">
    <source>
        <dbReference type="EMBL" id="CAF1399836.1"/>
    </source>
</evidence>
<evidence type="ECO:0000256" key="5">
    <source>
        <dbReference type="ARBA" id="ARBA00023136"/>
    </source>
</evidence>
<dbReference type="GO" id="GO:0005886">
    <property type="term" value="C:plasma membrane"/>
    <property type="evidence" value="ECO:0007669"/>
    <property type="project" value="TreeGrafter"/>
</dbReference>
<accession>A0A815KR73</accession>
<keyword evidence="12" id="KW-1185">Reference proteome</keyword>
<evidence type="ECO:0000256" key="8">
    <source>
        <dbReference type="SAM" id="Phobius"/>
    </source>
</evidence>
<reference evidence="11" key="1">
    <citation type="submission" date="2021-02" db="EMBL/GenBank/DDBJ databases">
        <authorList>
            <person name="Nowell W R."/>
        </authorList>
    </citation>
    <scope>NUCLEOTIDE SEQUENCE</scope>
</reference>
<dbReference type="EMBL" id="CAJNOI010000192">
    <property type="protein sequence ID" value="CAF1172621.1"/>
    <property type="molecule type" value="Genomic_DNA"/>
</dbReference>
<dbReference type="Gene3D" id="1.20.1070.10">
    <property type="entry name" value="Rhodopsin 7-helix transmembrane proteins"/>
    <property type="match status" value="1"/>
</dbReference>
<dbReference type="Pfam" id="PF00001">
    <property type="entry name" value="7tm_1"/>
    <property type="match status" value="1"/>
</dbReference>
<evidence type="ECO:0000259" key="9">
    <source>
        <dbReference type="PROSITE" id="PS50262"/>
    </source>
</evidence>
<dbReference type="OrthoDB" id="10015367at2759"/>
<evidence type="ECO:0000256" key="2">
    <source>
        <dbReference type="ARBA" id="ARBA00022692"/>
    </source>
</evidence>
<gene>
    <name evidence="10" type="ORF">BJG266_LOCUS25286</name>
    <name evidence="11" type="ORF">QVE165_LOCUS36692</name>
</gene>
<dbReference type="PANTHER" id="PTHR24243:SF233">
    <property type="entry name" value="THYROTROPIN-RELEASING HORMONE RECEPTOR"/>
    <property type="match status" value="1"/>
</dbReference>
<comment type="subcellular location">
    <subcellularLocation>
        <location evidence="1">Membrane</location>
        <topology evidence="1">Multi-pass membrane protein</topology>
    </subcellularLocation>
</comment>
<dbReference type="EMBL" id="CAJNOM010000371">
    <property type="protein sequence ID" value="CAF1399836.1"/>
    <property type="molecule type" value="Genomic_DNA"/>
</dbReference>
<keyword evidence="6" id="KW-0675">Receptor</keyword>
<name>A0A815KR73_9BILA</name>
<dbReference type="CDD" id="cd00637">
    <property type="entry name" value="7tm_classA_rhodopsin-like"/>
    <property type="match status" value="1"/>
</dbReference>
<evidence type="ECO:0000256" key="6">
    <source>
        <dbReference type="ARBA" id="ARBA00023170"/>
    </source>
</evidence>
<feature type="transmembrane region" description="Helical" evidence="8">
    <location>
        <begin position="167"/>
        <end position="193"/>
    </location>
</feature>
<feature type="transmembrane region" description="Helical" evidence="8">
    <location>
        <begin position="222"/>
        <end position="242"/>
    </location>
</feature>
<dbReference type="GO" id="GO:0004930">
    <property type="term" value="F:G protein-coupled receptor activity"/>
    <property type="evidence" value="ECO:0007669"/>
    <property type="project" value="UniProtKB-KW"/>
</dbReference>
<dbReference type="Proteomes" id="UP000663877">
    <property type="component" value="Unassembled WGS sequence"/>
</dbReference>
<protein>
    <recommendedName>
        <fullName evidence="9">G-protein coupled receptors family 1 profile domain-containing protein</fullName>
    </recommendedName>
</protein>
<dbReference type="InterPro" id="IPR017452">
    <property type="entry name" value="GPCR_Rhodpsn_7TM"/>
</dbReference>
<feature type="transmembrane region" description="Helical" evidence="8">
    <location>
        <begin position="87"/>
        <end position="105"/>
    </location>
</feature>
<sequence length="343" mass="39368">MSTLTERVDQTNIYVQPILFILTMITNILNICILRDRTLRSSPCSHYFISFSVSSILYTCFLCPTQSLRRYNILWINTTVGCKLNPFLLFGLPLQASLMLILASFDRFCSSSMSVKLRSMSNIRVARWSIILSSFLCALCMSPMIFIYDFNSTIHLCTQYSNLLTAIFTFGQIIVYCILVPISMAVFGILTITNIRQQLIRVRPIGGNNQNRRTETQLARMLIIQIGVHMIFALPFGIVYLLNTFMPLSRTPFIIGLRLAFVTWQQCDYFVPFFLYTLSSSVYRVKLFRMLKLKHHDNNVTIYFTQTQAYNTRHNGVGVGVGVGIIFIKYSHPHPHPQDGINQ</sequence>
<keyword evidence="7" id="KW-0807">Transducer</keyword>
<keyword evidence="5 8" id="KW-0472">Membrane</keyword>
<feature type="transmembrane region" description="Helical" evidence="8">
    <location>
        <begin position="125"/>
        <end position="147"/>
    </location>
</feature>
<keyword evidence="2 8" id="KW-0812">Transmembrane</keyword>
<feature type="transmembrane region" description="Helical" evidence="8">
    <location>
        <begin position="13"/>
        <end position="34"/>
    </location>
</feature>
<dbReference type="Proteomes" id="UP000663832">
    <property type="component" value="Unassembled WGS sequence"/>
</dbReference>
<evidence type="ECO:0000256" key="4">
    <source>
        <dbReference type="ARBA" id="ARBA00023040"/>
    </source>
</evidence>
<dbReference type="InterPro" id="IPR000276">
    <property type="entry name" value="GPCR_Rhodpsn"/>
</dbReference>
<evidence type="ECO:0000256" key="7">
    <source>
        <dbReference type="ARBA" id="ARBA00023224"/>
    </source>
</evidence>
<feature type="domain" description="G-protein coupled receptors family 1 profile" evidence="9">
    <location>
        <begin position="26"/>
        <end position="276"/>
    </location>
</feature>
<dbReference type="PANTHER" id="PTHR24243">
    <property type="entry name" value="G-PROTEIN COUPLED RECEPTOR"/>
    <property type="match status" value="1"/>
</dbReference>
<evidence type="ECO:0000313" key="12">
    <source>
        <dbReference type="Proteomes" id="UP000663832"/>
    </source>
</evidence>
<comment type="caution">
    <text evidence="11">The sequence shown here is derived from an EMBL/GenBank/DDBJ whole genome shotgun (WGS) entry which is preliminary data.</text>
</comment>